<comment type="caution">
    <text evidence="2">The sequence shown here is derived from an EMBL/GenBank/DDBJ whole genome shotgun (WGS) entry which is preliminary data.</text>
</comment>
<proteinExistence type="predicted"/>
<name>A0AA36UHU0_9NEIS</name>
<feature type="domain" description="NTF2 fold immunity protein" evidence="1">
    <location>
        <begin position="15"/>
        <end position="146"/>
    </location>
</feature>
<sequence>MEYTLKEIRNMKTAHETLAEFIQKMKDYELYWGGLTQKSLDEGTFFEIDEDENSKKRSDEIKKIHQQFLSKKALSLRQARQEAPDFGMPPEYNQTITAERKISDKKYEIDVLSDREGKKTYTLVLEGGEWKIDQMGFMYYDKWKKSRQLF</sequence>
<organism evidence="2 3">
    <name type="scientific">Neisseria macacae ATCC 33926</name>
    <dbReference type="NCBI Taxonomy" id="997348"/>
    <lineage>
        <taxon>Bacteria</taxon>
        <taxon>Pseudomonadati</taxon>
        <taxon>Pseudomonadota</taxon>
        <taxon>Betaproteobacteria</taxon>
        <taxon>Neisseriales</taxon>
        <taxon>Neisseriaceae</taxon>
        <taxon>Neisseria</taxon>
    </lineage>
</organism>
<dbReference type="EMBL" id="AFQE01000117">
    <property type="protein sequence ID" value="EGQ75495.1"/>
    <property type="molecule type" value="Genomic_DNA"/>
</dbReference>
<dbReference type="AlphaFoldDB" id="A0AA36UHU0"/>
<protein>
    <recommendedName>
        <fullName evidence="1">NTF2 fold immunity protein domain-containing protein</fullName>
    </recommendedName>
</protein>
<evidence type="ECO:0000313" key="2">
    <source>
        <dbReference type="EMBL" id="EGQ75495.1"/>
    </source>
</evidence>
<dbReference type="Proteomes" id="UP000004982">
    <property type="component" value="Unassembled WGS sequence"/>
</dbReference>
<accession>A0AA36UHU0</accession>
<reference evidence="2 3" key="1">
    <citation type="submission" date="2011-05" db="EMBL/GenBank/DDBJ databases">
        <authorList>
            <person name="Muzny D."/>
            <person name="Qin X."/>
            <person name="Deng J."/>
            <person name="Jiang H."/>
            <person name="Liu Y."/>
            <person name="Qu J."/>
            <person name="Song X.-Z."/>
            <person name="Zhang L."/>
            <person name="Thornton R."/>
            <person name="Coyle M."/>
            <person name="Francisco L."/>
            <person name="Jackson L."/>
            <person name="Javaid M."/>
            <person name="Korchina V."/>
            <person name="Kovar C."/>
            <person name="Mata R."/>
            <person name="Mathew T."/>
            <person name="Ngo R."/>
            <person name="Nguyen L."/>
            <person name="Nguyen N."/>
            <person name="Okwuonu G."/>
            <person name="Ongeri F."/>
            <person name="Pham C."/>
            <person name="Simmons D."/>
            <person name="Wilczek-Boney K."/>
            <person name="Hale W."/>
            <person name="Jakkamsetti A."/>
            <person name="Pham P."/>
            <person name="Ruth R."/>
            <person name="San Lucas F."/>
            <person name="Warren J."/>
            <person name="Zhang J."/>
            <person name="Zhao Z."/>
            <person name="Zhou C."/>
            <person name="Zhu D."/>
            <person name="Lee S."/>
            <person name="Bess C."/>
            <person name="Blankenburg K."/>
            <person name="Forbes L."/>
            <person name="Fu Q."/>
            <person name="Gubbala S."/>
            <person name="Hirani K."/>
            <person name="Jayaseelan J.C."/>
            <person name="Lara F."/>
            <person name="Munidasa M."/>
            <person name="Palculict T."/>
            <person name="Patil S."/>
            <person name="Pu L.-L."/>
            <person name="Saada N."/>
            <person name="Tang L."/>
            <person name="Weissenberger G."/>
            <person name="Zhu Y."/>
            <person name="Hemphill L."/>
            <person name="Shang Y."/>
            <person name="Youmans B."/>
            <person name="Ayvaz T."/>
            <person name="Ross M."/>
            <person name="Santibanez J."/>
            <person name="Aqrawi P."/>
            <person name="Gross S."/>
            <person name="Joshi V."/>
            <person name="Fowler G."/>
            <person name="Nazareth L."/>
            <person name="Reid J."/>
            <person name="Worley K."/>
            <person name="Petrosino J."/>
            <person name="Highlander S."/>
            <person name="Gibbs R."/>
        </authorList>
    </citation>
    <scope>NUCLEOTIDE SEQUENCE [LARGE SCALE GENOMIC DNA]</scope>
    <source>
        <strain evidence="2 3">ATCC 33926</strain>
    </source>
</reference>
<dbReference type="Pfam" id="PF15655">
    <property type="entry name" value="Imm-NTF2"/>
    <property type="match status" value="1"/>
</dbReference>
<evidence type="ECO:0000259" key="1">
    <source>
        <dbReference type="Pfam" id="PF15655"/>
    </source>
</evidence>
<dbReference type="InterPro" id="IPR028049">
    <property type="entry name" value="Imm-NTF2"/>
</dbReference>
<evidence type="ECO:0000313" key="3">
    <source>
        <dbReference type="Proteomes" id="UP000004982"/>
    </source>
</evidence>
<gene>
    <name evidence="2" type="ORF">HMPREF9418_2394</name>
</gene>